<accession>T0KIW4</accession>
<dbReference type="Proteomes" id="UP000015530">
    <property type="component" value="Unassembled WGS sequence"/>
</dbReference>
<dbReference type="AlphaFoldDB" id="T0KIW4"/>
<organism evidence="1 2">
    <name type="scientific">Colletotrichum gloeosporioides (strain Cg-14)</name>
    <name type="common">Anthracnose fungus</name>
    <name type="synonym">Glomerella cingulata</name>
    <dbReference type="NCBI Taxonomy" id="1237896"/>
    <lineage>
        <taxon>Eukaryota</taxon>
        <taxon>Fungi</taxon>
        <taxon>Dikarya</taxon>
        <taxon>Ascomycota</taxon>
        <taxon>Pezizomycotina</taxon>
        <taxon>Sordariomycetes</taxon>
        <taxon>Hypocreomycetidae</taxon>
        <taxon>Glomerellales</taxon>
        <taxon>Glomerellaceae</taxon>
        <taxon>Colletotrichum</taxon>
        <taxon>Colletotrichum gloeosporioides species complex</taxon>
    </lineage>
</organism>
<name>T0KIW4_COLGC</name>
<comment type="caution">
    <text evidence="1">The sequence shown here is derived from an EMBL/GenBank/DDBJ whole genome shotgun (WGS) entry which is preliminary data.</text>
</comment>
<reference evidence="2" key="1">
    <citation type="journal article" date="2013" name="Mol. Plant Microbe Interact.">
        <title>Global aspects of pacC regulation of pathogenicity genes in Colletotrichum gloeosporioides as revealed by transcriptome analysis.</title>
        <authorList>
            <person name="Alkan N."/>
            <person name="Meng X."/>
            <person name="Friedlander G."/>
            <person name="Reuveni E."/>
            <person name="Sukno S."/>
            <person name="Sherman A."/>
            <person name="Thon M."/>
            <person name="Fluhr R."/>
            <person name="Prusky D."/>
        </authorList>
    </citation>
    <scope>NUCLEOTIDE SEQUENCE [LARGE SCALE GENOMIC DNA]</scope>
    <source>
        <strain evidence="2">Cg-14</strain>
    </source>
</reference>
<protein>
    <submittedName>
        <fullName evidence="1">Uncharacterized protein</fullName>
    </submittedName>
</protein>
<sequence>MSTLPVSAASKRIREFSSAALYGTLTPHEPSGPDELSLQRVVALFHALTLNPSLGELVQEIDLFHLYTCTKWEPSHLQMFQSMYTMWRSEKMEALPAYPCPRLNCSAKSNT</sequence>
<evidence type="ECO:0000313" key="2">
    <source>
        <dbReference type="Proteomes" id="UP000015530"/>
    </source>
</evidence>
<evidence type="ECO:0000313" key="1">
    <source>
        <dbReference type="EMBL" id="EQB55307.1"/>
    </source>
</evidence>
<proteinExistence type="predicted"/>
<dbReference type="HOGENOM" id="CLU_2158170_0_0_1"/>
<dbReference type="EMBL" id="AMYD01000963">
    <property type="protein sequence ID" value="EQB55307.1"/>
    <property type="molecule type" value="Genomic_DNA"/>
</dbReference>
<gene>
    <name evidence="1" type="ORF">CGLO_04783</name>
</gene>